<dbReference type="AlphaFoldDB" id="A0A0F9KAL6"/>
<sequence length="66" mass="7353">MAKQNPTKPGKIFTKTIRQGPNKGDRVKFKVAPGGHPFPVRVLHDKGKNSTLRNNKGVKFGKRKKS</sequence>
<proteinExistence type="predicted"/>
<name>A0A0F9KAL6_9ZZZZ</name>
<feature type="region of interest" description="Disordered" evidence="1">
    <location>
        <begin position="1"/>
        <end position="66"/>
    </location>
</feature>
<organism evidence="2">
    <name type="scientific">marine sediment metagenome</name>
    <dbReference type="NCBI Taxonomy" id="412755"/>
    <lineage>
        <taxon>unclassified sequences</taxon>
        <taxon>metagenomes</taxon>
        <taxon>ecological metagenomes</taxon>
    </lineage>
</organism>
<protein>
    <submittedName>
        <fullName evidence="2">Uncharacterized protein</fullName>
    </submittedName>
</protein>
<evidence type="ECO:0000313" key="2">
    <source>
        <dbReference type="EMBL" id="KKM78993.1"/>
    </source>
</evidence>
<evidence type="ECO:0000256" key="1">
    <source>
        <dbReference type="SAM" id="MobiDB-lite"/>
    </source>
</evidence>
<accession>A0A0F9KAL6</accession>
<gene>
    <name evidence="2" type="ORF">LCGC14_1354320</name>
</gene>
<comment type="caution">
    <text evidence="2">The sequence shown here is derived from an EMBL/GenBank/DDBJ whole genome shotgun (WGS) entry which is preliminary data.</text>
</comment>
<dbReference type="EMBL" id="LAZR01008400">
    <property type="protein sequence ID" value="KKM78993.1"/>
    <property type="molecule type" value="Genomic_DNA"/>
</dbReference>
<reference evidence="2" key="1">
    <citation type="journal article" date="2015" name="Nature">
        <title>Complex archaea that bridge the gap between prokaryotes and eukaryotes.</title>
        <authorList>
            <person name="Spang A."/>
            <person name="Saw J.H."/>
            <person name="Jorgensen S.L."/>
            <person name="Zaremba-Niedzwiedzka K."/>
            <person name="Martijn J."/>
            <person name="Lind A.E."/>
            <person name="van Eijk R."/>
            <person name="Schleper C."/>
            <person name="Guy L."/>
            <person name="Ettema T.J."/>
        </authorList>
    </citation>
    <scope>NUCLEOTIDE SEQUENCE</scope>
</reference>